<feature type="transmembrane region" description="Helical" evidence="5">
    <location>
        <begin position="7"/>
        <end position="26"/>
    </location>
</feature>
<feature type="transmembrane region" description="Helical" evidence="5">
    <location>
        <begin position="170"/>
        <end position="191"/>
    </location>
</feature>
<keyword evidence="4" id="KW-0175">Coiled coil</keyword>
<evidence type="ECO:0000313" key="7">
    <source>
        <dbReference type="EMBL" id="TRW49454.1"/>
    </source>
</evidence>
<evidence type="ECO:0000256" key="3">
    <source>
        <dbReference type="ARBA" id="ARBA00023012"/>
    </source>
</evidence>
<feature type="coiled-coil region" evidence="4">
    <location>
        <begin position="377"/>
        <end position="404"/>
    </location>
</feature>
<feature type="transmembrane region" description="Helical" evidence="5">
    <location>
        <begin position="283"/>
        <end position="308"/>
    </location>
</feature>
<proteinExistence type="predicted"/>
<keyword evidence="5" id="KW-0472">Membrane</keyword>
<accession>A0A552X336</accession>
<feature type="transmembrane region" description="Helical" evidence="5">
    <location>
        <begin position="257"/>
        <end position="277"/>
    </location>
</feature>
<dbReference type="Proteomes" id="UP000320359">
    <property type="component" value="Unassembled WGS sequence"/>
</dbReference>
<evidence type="ECO:0000256" key="4">
    <source>
        <dbReference type="SAM" id="Coils"/>
    </source>
</evidence>
<dbReference type="AlphaFoldDB" id="A0A552X336"/>
<feature type="transmembrane region" description="Helical" evidence="5">
    <location>
        <begin position="315"/>
        <end position="338"/>
    </location>
</feature>
<name>A0A552X336_9GAMM</name>
<dbReference type="InterPro" id="IPR003594">
    <property type="entry name" value="HATPase_dom"/>
</dbReference>
<dbReference type="RefSeq" id="WP_143233876.1">
    <property type="nucleotide sequence ID" value="NZ_VJWL01000001.1"/>
</dbReference>
<organism evidence="7 8">
    <name type="scientific">Aliidiomarina halalkaliphila</name>
    <dbReference type="NCBI Taxonomy" id="2593535"/>
    <lineage>
        <taxon>Bacteria</taxon>
        <taxon>Pseudomonadati</taxon>
        <taxon>Pseudomonadota</taxon>
        <taxon>Gammaproteobacteria</taxon>
        <taxon>Alteromonadales</taxon>
        <taxon>Idiomarinaceae</taxon>
        <taxon>Aliidiomarina</taxon>
    </lineage>
</organism>
<dbReference type="EMBL" id="VJWL01000001">
    <property type="protein sequence ID" value="TRW49454.1"/>
    <property type="molecule type" value="Genomic_DNA"/>
</dbReference>
<feature type="transmembrane region" description="Helical" evidence="5">
    <location>
        <begin position="344"/>
        <end position="363"/>
    </location>
</feature>
<dbReference type="InterPro" id="IPR050482">
    <property type="entry name" value="Sensor_HK_TwoCompSys"/>
</dbReference>
<comment type="caution">
    <text evidence="7">The sequence shown here is derived from an EMBL/GenBank/DDBJ whole genome shotgun (WGS) entry which is preliminary data.</text>
</comment>
<dbReference type="CDD" id="cd16917">
    <property type="entry name" value="HATPase_UhpB-NarQ-NarX-like"/>
    <property type="match status" value="1"/>
</dbReference>
<keyword evidence="1" id="KW-0808">Transferase</keyword>
<dbReference type="OrthoDB" id="9797605at2"/>
<feature type="domain" description="Histidine kinase/HSP90-like ATPase" evidence="6">
    <location>
        <begin position="504"/>
        <end position="596"/>
    </location>
</feature>
<evidence type="ECO:0000256" key="5">
    <source>
        <dbReference type="SAM" id="Phobius"/>
    </source>
</evidence>
<keyword evidence="5" id="KW-0812">Transmembrane</keyword>
<evidence type="ECO:0000256" key="2">
    <source>
        <dbReference type="ARBA" id="ARBA00022777"/>
    </source>
</evidence>
<dbReference type="GO" id="GO:0000160">
    <property type="term" value="P:phosphorelay signal transduction system"/>
    <property type="evidence" value="ECO:0007669"/>
    <property type="project" value="UniProtKB-KW"/>
</dbReference>
<evidence type="ECO:0000259" key="6">
    <source>
        <dbReference type="SMART" id="SM00387"/>
    </source>
</evidence>
<dbReference type="InterPro" id="IPR036890">
    <property type="entry name" value="HATPase_C_sf"/>
</dbReference>
<evidence type="ECO:0000256" key="1">
    <source>
        <dbReference type="ARBA" id="ARBA00022679"/>
    </source>
</evidence>
<keyword evidence="2 7" id="KW-0418">Kinase</keyword>
<keyword evidence="3" id="KW-0902">Two-component regulatory system</keyword>
<feature type="transmembrane region" description="Helical" evidence="5">
    <location>
        <begin position="228"/>
        <end position="250"/>
    </location>
</feature>
<reference evidence="7 8" key="1">
    <citation type="submission" date="2019-07" db="EMBL/GenBank/DDBJ databases">
        <authorList>
            <person name="Yang M."/>
            <person name="Zhao D."/>
            <person name="Xiang H."/>
        </authorList>
    </citation>
    <scope>NUCLEOTIDE SEQUENCE [LARGE SCALE GENOMIC DNA]</scope>
    <source>
        <strain evidence="7 8">IM1326</strain>
    </source>
</reference>
<dbReference type="PANTHER" id="PTHR24421">
    <property type="entry name" value="NITRATE/NITRITE SENSOR PROTEIN NARX-RELATED"/>
    <property type="match status" value="1"/>
</dbReference>
<sequence>MAVKRLRWFGILWATITVLASVPLWLTLPEPEGAQVITTATQISGEERQEITLPKKRQAPGSWGHYRLVLDIDHTSQQYLYIPVLSQRATIELNGILIDDTGKRTTMLGLASGTSAMVALPPSLISEGRNIVDLHIQSVGLSPAYLARVYVGSIEQLGYQYRLRVFLFEYLKLMVLAAQLLIALVVLVVWLYRPRDRLFAWLTLLLLLSMVAYLGLAHDLIPSLVTWMPYFSMLGGSAALIIVIVAMLITGHSPPRFLQWAAFILPASSILLALLGVVSTKHLVLLINIPLNIMCLLVSLAILMWAALRYRHEEAWLLLFPLLMTTIASIHDVLIILSMLDGPIFLSIYYRPLLLIGFAIILMRRLGISLTQLDSVNIYLKERLNAQEQQLARLHAEEQREAHQRILNAERQRLTTNLHDGLSGHLASIIALSERGQPDQVEHAAREALDDLRLVIHSLDVDDRGLPLALDGLRERLCRQFKRLGITLDWSMARLPEISGVTPSQALNVLRILQEAATNAIKHGKATRITVRGDTDSSGQACITMENNGVPCSKSPKQVGCGLKNIHQRIHQLGGDVFIEPLDNGTRLTLLLPLHLPLLGDGDGCYVPL</sequence>
<dbReference type="SMART" id="SM00387">
    <property type="entry name" value="HATPase_c"/>
    <property type="match status" value="1"/>
</dbReference>
<dbReference type="Pfam" id="PF02518">
    <property type="entry name" value="HATPase_c"/>
    <property type="match status" value="1"/>
</dbReference>
<keyword evidence="8" id="KW-1185">Reference proteome</keyword>
<dbReference type="PANTHER" id="PTHR24421:SF58">
    <property type="entry name" value="SIGNAL TRANSDUCTION HISTIDINE-PROTEIN KINASE_PHOSPHATASE UHPB"/>
    <property type="match status" value="1"/>
</dbReference>
<feature type="transmembrane region" description="Helical" evidence="5">
    <location>
        <begin position="198"/>
        <end position="216"/>
    </location>
</feature>
<keyword evidence="5" id="KW-1133">Transmembrane helix</keyword>
<gene>
    <name evidence="7" type="ORF">FM042_00895</name>
</gene>
<evidence type="ECO:0000313" key="8">
    <source>
        <dbReference type="Proteomes" id="UP000320359"/>
    </source>
</evidence>
<dbReference type="GO" id="GO:0016301">
    <property type="term" value="F:kinase activity"/>
    <property type="evidence" value="ECO:0007669"/>
    <property type="project" value="UniProtKB-KW"/>
</dbReference>
<dbReference type="SUPFAM" id="SSF55874">
    <property type="entry name" value="ATPase domain of HSP90 chaperone/DNA topoisomerase II/histidine kinase"/>
    <property type="match status" value="1"/>
</dbReference>
<dbReference type="Gene3D" id="3.30.565.10">
    <property type="entry name" value="Histidine kinase-like ATPase, C-terminal domain"/>
    <property type="match status" value="1"/>
</dbReference>
<protein>
    <submittedName>
        <fullName evidence="7">Two-component sensor histidine kinase</fullName>
    </submittedName>
</protein>